<feature type="domain" description="Phosphatidic acid phosphatase type 2/haloperoxidase" evidence="5">
    <location>
        <begin position="79"/>
        <end position="227"/>
    </location>
</feature>
<dbReference type="GO" id="GO:0005886">
    <property type="term" value="C:plasma membrane"/>
    <property type="evidence" value="ECO:0007669"/>
    <property type="project" value="TreeGrafter"/>
</dbReference>
<dbReference type="InterPro" id="IPR036938">
    <property type="entry name" value="PAP2/HPO_sf"/>
</dbReference>
<dbReference type="Gene3D" id="1.20.144.10">
    <property type="entry name" value="Phosphatidic acid phosphatase type 2/haloperoxidase"/>
    <property type="match status" value="1"/>
</dbReference>
<dbReference type="GO" id="GO:0050380">
    <property type="term" value="F:undecaprenyl-diphosphatase activity"/>
    <property type="evidence" value="ECO:0007669"/>
    <property type="project" value="UniProtKB-EC"/>
</dbReference>
<dbReference type="Proteomes" id="UP000461443">
    <property type="component" value="Unassembled WGS sequence"/>
</dbReference>
<dbReference type="Pfam" id="PF01569">
    <property type="entry name" value="PAP2"/>
    <property type="match status" value="1"/>
</dbReference>
<dbReference type="AlphaFoldDB" id="A0A845SGG1"/>
<keyword evidence="4" id="KW-1133">Transmembrane helix</keyword>
<comment type="caution">
    <text evidence="6">The sequence shown here is derived from an EMBL/GenBank/DDBJ whole genome shotgun (WGS) entry which is preliminary data.</text>
</comment>
<dbReference type="PANTHER" id="PTHR14969:SF54">
    <property type="entry name" value="PHOSPHATIDYLGLYCEROPHOSPHATASE B"/>
    <property type="match status" value="1"/>
</dbReference>
<feature type="transmembrane region" description="Helical" evidence="4">
    <location>
        <begin position="12"/>
        <end position="30"/>
    </location>
</feature>
<comment type="catalytic activity">
    <reaction evidence="3">
        <text>di-trans,octa-cis-undecaprenyl diphosphate + H2O = di-trans,octa-cis-undecaprenyl phosphate + phosphate + H(+)</text>
        <dbReference type="Rhea" id="RHEA:28094"/>
        <dbReference type="ChEBI" id="CHEBI:15377"/>
        <dbReference type="ChEBI" id="CHEBI:15378"/>
        <dbReference type="ChEBI" id="CHEBI:43474"/>
        <dbReference type="ChEBI" id="CHEBI:58405"/>
        <dbReference type="ChEBI" id="CHEBI:60392"/>
        <dbReference type="EC" id="3.6.1.27"/>
    </reaction>
</comment>
<reference evidence="6 7" key="2">
    <citation type="submission" date="2020-02" db="EMBL/GenBank/DDBJ databases">
        <title>The new genus of Enterobacteriales.</title>
        <authorList>
            <person name="Kim I.S."/>
        </authorList>
    </citation>
    <scope>NUCLEOTIDE SEQUENCE [LARGE SCALE GENOMIC DNA]</scope>
    <source>
        <strain evidence="6 7">SAP-6</strain>
    </source>
</reference>
<feature type="transmembrane region" description="Helical" evidence="4">
    <location>
        <begin position="186"/>
        <end position="206"/>
    </location>
</feature>
<reference evidence="6 7" key="1">
    <citation type="submission" date="2019-12" db="EMBL/GenBank/DDBJ databases">
        <authorList>
            <person name="Lee S.D."/>
        </authorList>
    </citation>
    <scope>NUCLEOTIDE SEQUENCE [LARGE SCALE GENOMIC DNA]</scope>
    <source>
        <strain evidence="6 7">SAP-6</strain>
    </source>
</reference>
<dbReference type="RefSeq" id="WP_162365140.1">
    <property type="nucleotide sequence ID" value="NZ_WUBS01000004.1"/>
</dbReference>
<keyword evidence="7" id="KW-1185">Reference proteome</keyword>
<protein>
    <recommendedName>
        <fullName evidence="1">undecaprenyl-diphosphate phosphatase</fullName>
        <ecNumber evidence="1">3.6.1.27</ecNumber>
    </recommendedName>
    <alternativeName>
        <fullName evidence="2">Undecaprenyl pyrophosphate phosphatase</fullName>
    </alternativeName>
</protein>
<evidence type="ECO:0000256" key="3">
    <source>
        <dbReference type="ARBA" id="ARBA00047594"/>
    </source>
</evidence>
<keyword evidence="4" id="KW-0472">Membrane</keyword>
<organism evidence="6 7">
    <name type="scientific">Acerihabitans arboris</name>
    <dbReference type="NCBI Taxonomy" id="2691583"/>
    <lineage>
        <taxon>Bacteria</taxon>
        <taxon>Pseudomonadati</taxon>
        <taxon>Pseudomonadota</taxon>
        <taxon>Gammaproteobacteria</taxon>
        <taxon>Enterobacterales</taxon>
        <taxon>Pectobacteriaceae</taxon>
        <taxon>Acerihabitans</taxon>
    </lineage>
</organism>
<feature type="transmembrane region" description="Helical" evidence="4">
    <location>
        <begin position="50"/>
        <end position="68"/>
    </location>
</feature>
<dbReference type="InterPro" id="IPR000326">
    <property type="entry name" value="PAP2/HPO"/>
</dbReference>
<keyword evidence="4" id="KW-0812">Transmembrane</keyword>
<dbReference type="SUPFAM" id="SSF48317">
    <property type="entry name" value="Acid phosphatase/Vanadium-dependent haloperoxidase"/>
    <property type="match status" value="1"/>
</dbReference>
<feature type="transmembrane region" description="Helical" evidence="4">
    <location>
        <begin position="212"/>
        <end position="230"/>
    </location>
</feature>
<gene>
    <name evidence="6" type="primary">pgpB</name>
    <name evidence="6" type="ORF">GRH90_06520</name>
</gene>
<evidence type="ECO:0000313" key="6">
    <source>
        <dbReference type="EMBL" id="NDL62407.1"/>
    </source>
</evidence>
<dbReference type="SMART" id="SM00014">
    <property type="entry name" value="acidPPc"/>
    <property type="match status" value="1"/>
</dbReference>
<feature type="transmembrane region" description="Helical" evidence="4">
    <location>
        <begin position="157"/>
        <end position="179"/>
    </location>
</feature>
<dbReference type="PANTHER" id="PTHR14969">
    <property type="entry name" value="SPHINGOSINE-1-PHOSPHATE PHOSPHOHYDROLASE"/>
    <property type="match status" value="1"/>
</dbReference>
<proteinExistence type="predicted"/>
<dbReference type="EC" id="3.6.1.27" evidence="1"/>
<evidence type="ECO:0000256" key="1">
    <source>
        <dbReference type="ARBA" id="ARBA00012374"/>
    </source>
</evidence>
<evidence type="ECO:0000313" key="7">
    <source>
        <dbReference type="Proteomes" id="UP000461443"/>
    </source>
</evidence>
<evidence type="ECO:0000259" key="5">
    <source>
        <dbReference type="SMART" id="SM00014"/>
    </source>
</evidence>
<name>A0A845SGG1_9GAMM</name>
<sequence>MYEIAKRTGLGAVLLMIIPILVWVSGWQWHPENGAGWWRGMFWVTQTVTSPWGAVTSALLLGWFLWCLRFRLKPALGLACILGATLLIGQGLKTVIKDQVQEPRPYVLWLEDQFSIDDRAFYSLPRKARSQWVKKELQDERQIPPWLRRHWQHDTGFAFPSGHTIFAASWALLALGLLWPRRHFTSVALIMAWAVAVMCSRMILGMHWPRDLVMGTVLSWLMITLACWLVQRWVGPLTPKPDEARDIKTRA</sequence>
<evidence type="ECO:0000256" key="2">
    <source>
        <dbReference type="ARBA" id="ARBA00032707"/>
    </source>
</evidence>
<dbReference type="NCBIfam" id="NF007975">
    <property type="entry name" value="PRK10699.1"/>
    <property type="match status" value="1"/>
</dbReference>
<evidence type="ECO:0000256" key="4">
    <source>
        <dbReference type="SAM" id="Phobius"/>
    </source>
</evidence>
<accession>A0A845SGG1</accession>
<keyword evidence="6" id="KW-0378">Hydrolase</keyword>
<dbReference type="EMBL" id="WUBS01000004">
    <property type="protein sequence ID" value="NDL62407.1"/>
    <property type="molecule type" value="Genomic_DNA"/>
</dbReference>